<evidence type="ECO:0000256" key="8">
    <source>
        <dbReference type="ARBA" id="ARBA00023170"/>
    </source>
</evidence>
<sequence>MSAHEEASERSFFEALPVVLTPSRLPQTLQDTPAAVSVIDADMIAATGYRDLGRLFRLVPGMQVAQERGHDQWVTYHGLGGDYPNQMQVLVDGRSVYSPYFFGGADWGALPVRPEDIERIEIVRGTNSATYGANAFLGVVNILTRHTATETGSTVNVNLGSRGIADASARMISQSGPLGIRISASHQQDEGISAVKDNRRINVLNLRGDLRLSDTDELSIIGGHTQGRRGQGFEGVLFDGSATRDARHQDSHLHLRWRHTPSDQEEWSLSWFTNHERTRDPWQVNSHANLEGSLGSAPALIAMLRSVPALIIDVDNNRDSRRNNIELQHRLRSSENLHLLWGVEWRQDWLEADSLFYSGEAYSQQEWRMFGNAEWRFSPNWLLNAGTMLEYIEDDRARIAPRVFLNWQPSPDLTWRAGYSAGWRQPSLFERHADVRIVHATQGELQIRHQGNPDLRPQRIDAVEIGFLGLLPRAQGSVDVRVFHERVKDFIVRRPTSFALDNTLDTYFPVVPGIDTTYLFQNLLGSTRWDNARGTVRLTGLEYQLRTRPWQNGELILNHSMIRARSSDAAVTGSVAPYVASLSWLQQIGPWQSMLSLFRMGPSDAGTGYTEGESLSMKAYTTLDWSVSRRLLFGRQPVEVRLTGINLLGKHQELIHRPAETLPQYAGNKAANPMEPQVWISMRTTF</sequence>
<evidence type="ECO:0000256" key="2">
    <source>
        <dbReference type="ARBA" id="ARBA00009810"/>
    </source>
</evidence>
<organism evidence="14 15">
    <name type="scientific">Parazoarcus communis SWub3 = DSM 12120</name>
    <dbReference type="NCBI Taxonomy" id="1121029"/>
    <lineage>
        <taxon>Bacteria</taxon>
        <taxon>Pseudomonadati</taxon>
        <taxon>Pseudomonadota</taxon>
        <taxon>Betaproteobacteria</taxon>
        <taxon>Rhodocyclales</taxon>
        <taxon>Zoogloeaceae</taxon>
        <taxon>Parazoarcus</taxon>
    </lineage>
</organism>
<keyword evidence="5 10" id="KW-0812">Transmembrane</keyword>
<dbReference type="EMBL" id="QKOE01000002">
    <property type="protein sequence ID" value="PZA17694.1"/>
    <property type="molecule type" value="Genomic_DNA"/>
</dbReference>
<dbReference type="RefSeq" id="WP_110523040.1">
    <property type="nucleotide sequence ID" value="NZ_QKOE01000002.1"/>
</dbReference>
<evidence type="ECO:0000256" key="9">
    <source>
        <dbReference type="ARBA" id="ARBA00023237"/>
    </source>
</evidence>
<dbReference type="AlphaFoldDB" id="A0A323UZ70"/>
<evidence type="ECO:0000256" key="11">
    <source>
        <dbReference type="RuleBase" id="RU003357"/>
    </source>
</evidence>
<feature type="domain" description="TonB-dependent receptor-like beta-barrel" evidence="12">
    <location>
        <begin position="238"/>
        <end position="646"/>
    </location>
</feature>
<dbReference type="PROSITE" id="PS52016">
    <property type="entry name" value="TONB_DEPENDENT_REC_3"/>
    <property type="match status" value="1"/>
</dbReference>
<dbReference type="GO" id="GO:0015344">
    <property type="term" value="F:siderophore uptake transmembrane transporter activity"/>
    <property type="evidence" value="ECO:0007669"/>
    <property type="project" value="TreeGrafter"/>
</dbReference>
<proteinExistence type="inferred from homology"/>
<evidence type="ECO:0000256" key="7">
    <source>
        <dbReference type="ARBA" id="ARBA00023136"/>
    </source>
</evidence>
<keyword evidence="6 11" id="KW-0798">TonB box</keyword>
<keyword evidence="4 10" id="KW-1134">Transmembrane beta strand</keyword>
<comment type="caution">
    <text evidence="14">The sequence shown here is derived from an EMBL/GenBank/DDBJ whole genome shotgun (WGS) entry which is preliminary data.</text>
</comment>
<evidence type="ECO:0000313" key="14">
    <source>
        <dbReference type="EMBL" id="PZA17694.1"/>
    </source>
</evidence>
<dbReference type="Gene3D" id="2.170.130.10">
    <property type="entry name" value="TonB-dependent receptor, plug domain"/>
    <property type="match status" value="1"/>
</dbReference>
<evidence type="ECO:0000256" key="5">
    <source>
        <dbReference type="ARBA" id="ARBA00022692"/>
    </source>
</evidence>
<dbReference type="GO" id="GO:0009279">
    <property type="term" value="C:cell outer membrane"/>
    <property type="evidence" value="ECO:0007669"/>
    <property type="project" value="UniProtKB-SubCell"/>
</dbReference>
<gene>
    <name evidence="14" type="ORF">DNK49_03965</name>
</gene>
<dbReference type="SUPFAM" id="SSF56935">
    <property type="entry name" value="Porins"/>
    <property type="match status" value="1"/>
</dbReference>
<dbReference type="InterPro" id="IPR039426">
    <property type="entry name" value="TonB-dep_rcpt-like"/>
</dbReference>
<protein>
    <submittedName>
        <fullName evidence="14">TonB-dependent receptor</fullName>
    </submittedName>
</protein>
<reference evidence="14 15" key="1">
    <citation type="submission" date="2018-06" db="EMBL/GenBank/DDBJ databases">
        <title>Azoarcus communis strain SWub3 genome.</title>
        <authorList>
            <person name="Zorraquino Salvo V."/>
            <person name="Toubiana D."/>
            <person name="Blumwald E."/>
        </authorList>
    </citation>
    <scope>NUCLEOTIDE SEQUENCE [LARGE SCALE GENOMIC DNA]</scope>
    <source>
        <strain evidence="14 15">SWub3</strain>
    </source>
</reference>
<dbReference type="InterPro" id="IPR000531">
    <property type="entry name" value="Beta-barrel_TonB"/>
</dbReference>
<comment type="similarity">
    <text evidence="2 10 11">Belongs to the TonB-dependent receptor family.</text>
</comment>
<dbReference type="InterPro" id="IPR012910">
    <property type="entry name" value="Plug_dom"/>
</dbReference>
<evidence type="ECO:0000256" key="4">
    <source>
        <dbReference type="ARBA" id="ARBA00022452"/>
    </source>
</evidence>
<dbReference type="Gene3D" id="2.40.170.20">
    <property type="entry name" value="TonB-dependent receptor, beta-barrel domain"/>
    <property type="match status" value="1"/>
</dbReference>
<evidence type="ECO:0000256" key="3">
    <source>
        <dbReference type="ARBA" id="ARBA00022448"/>
    </source>
</evidence>
<dbReference type="InterPro" id="IPR036942">
    <property type="entry name" value="Beta-barrel_TonB_sf"/>
</dbReference>
<name>A0A323UZ70_9RHOO</name>
<keyword evidence="7 10" id="KW-0472">Membrane</keyword>
<dbReference type="Pfam" id="PF00593">
    <property type="entry name" value="TonB_dep_Rec_b-barrel"/>
    <property type="match status" value="1"/>
</dbReference>
<evidence type="ECO:0000259" key="13">
    <source>
        <dbReference type="Pfam" id="PF07715"/>
    </source>
</evidence>
<feature type="domain" description="TonB-dependent receptor plug" evidence="13">
    <location>
        <begin position="29"/>
        <end position="139"/>
    </location>
</feature>
<keyword evidence="3 10" id="KW-0813">Transport</keyword>
<keyword evidence="9 10" id="KW-0998">Cell outer membrane</keyword>
<dbReference type="PANTHER" id="PTHR30069">
    <property type="entry name" value="TONB-DEPENDENT OUTER MEMBRANE RECEPTOR"/>
    <property type="match status" value="1"/>
</dbReference>
<accession>A0A323UZ70</accession>
<comment type="subcellular location">
    <subcellularLocation>
        <location evidence="1 10">Cell outer membrane</location>
        <topology evidence="1 10">Multi-pass membrane protein</topology>
    </subcellularLocation>
</comment>
<evidence type="ECO:0000256" key="10">
    <source>
        <dbReference type="PROSITE-ProRule" id="PRU01360"/>
    </source>
</evidence>
<evidence type="ECO:0000259" key="12">
    <source>
        <dbReference type="Pfam" id="PF00593"/>
    </source>
</evidence>
<keyword evidence="8 14" id="KW-0675">Receptor</keyword>
<evidence type="ECO:0000313" key="15">
    <source>
        <dbReference type="Proteomes" id="UP000248259"/>
    </source>
</evidence>
<dbReference type="OrthoDB" id="183532at2"/>
<keyword evidence="15" id="KW-1185">Reference proteome</keyword>
<evidence type="ECO:0000256" key="6">
    <source>
        <dbReference type="ARBA" id="ARBA00023077"/>
    </source>
</evidence>
<dbReference type="PANTHER" id="PTHR30069:SF27">
    <property type="entry name" value="BLL4766 PROTEIN"/>
    <property type="match status" value="1"/>
</dbReference>
<dbReference type="GO" id="GO:0044718">
    <property type="term" value="P:siderophore transmembrane transport"/>
    <property type="evidence" value="ECO:0007669"/>
    <property type="project" value="TreeGrafter"/>
</dbReference>
<dbReference type="Proteomes" id="UP000248259">
    <property type="component" value="Unassembled WGS sequence"/>
</dbReference>
<evidence type="ECO:0000256" key="1">
    <source>
        <dbReference type="ARBA" id="ARBA00004571"/>
    </source>
</evidence>
<dbReference type="Pfam" id="PF07715">
    <property type="entry name" value="Plug"/>
    <property type="match status" value="1"/>
</dbReference>
<dbReference type="InterPro" id="IPR037066">
    <property type="entry name" value="Plug_dom_sf"/>
</dbReference>